<dbReference type="GeneID" id="54460984"/>
<name>A0A6A6YMD8_9PEZI</name>
<dbReference type="EMBL" id="MU003701">
    <property type="protein sequence ID" value="KAF2809708.1"/>
    <property type="molecule type" value="Genomic_DNA"/>
</dbReference>
<feature type="signal peptide" evidence="1">
    <location>
        <begin position="1"/>
        <end position="16"/>
    </location>
</feature>
<evidence type="ECO:0000313" key="4">
    <source>
        <dbReference type="RefSeq" id="XP_033576672.1"/>
    </source>
</evidence>
<protein>
    <submittedName>
        <fullName evidence="2 4">Uncharacterized protein</fullName>
    </submittedName>
</protein>
<sequence length="159" mass="17284">MHYSLLALSFFTLTSAFSPTILVPDAEIHLIPHHTLFSRQVSNLQTFNGSLGGAAPAISNSGDPKRPFEVDGDTFTDFKSAAQRTCDNQANTCSEAANDAKDKGPFSVNDCNSQRSELERGFPLCLCSLVELTWMRCGMLMPVYSAVRSGAGERPDAEF</sequence>
<reference evidence="4" key="2">
    <citation type="submission" date="2020-04" db="EMBL/GenBank/DDBJ databases">
        <authorList>
            <consortium name="NCBI Genome Project"/>
        </authorList>
    </citation>
    <scope>NUCLEOTIDE SEQUENCE</scope>
    <source>
        <strain evidence="4">CBS 304.34</strain>
    </source>
</reference>
<dbReference type="AlphaFoldDB" id="A0A6A6YMD8"/>
<keyword evidence="1" id="KW-0732">Signal</keyword>
<dbReference type="OrthoDB" id="2507450at2759"/>
<gene>
    <name evidence="2 4" type="ORF">BDZ99DRAFT_463478</name>
</gene>
<evidence type="ECO:0000313" key="3">
    <source>
        <dbReference type="Proteomes" id="UP000504636"/>
    </source>
</evidence>
<organism evidence="2">
    <name type="scientific">Mytilinidion resinicola</name>
    <dbReference type="NCBI Taxonomy" id="574789"/>
    <lineage>
        <taxon>Eukaryota</taxon>
        <taxon>Fungi</taxon>
        <taxon>Dikarya</taxon>
        <taxon>Ascomycota</taxon>
        <taxon>Pezizomycotina</taxon>
        <taxon>Dothideomycetes</taxon>
        <taxon>Pleosporomycetidae</taxon>
        <taxon>Mytilinidiales</taxon>
        <taxon>Mytilinidiaceae</taxon>
        <taxon>Mytilinidion</taxon>
    </lineage>
</organism>
<keyword evidence="3" id="KW-1185">Reference proteome</keyword>
<feature type="chain" id="PRO_5044629209" evidence="1">
    <location>
        <begin position="17"/>
        <end position="159"/>
    </location>
</feature>
<dbReference type="RefSeq" id="XP_033576672.1">
    <property type="nucleotide sequence ID" value="XM_033720091.1"/>
</dbReference>
<reference evidence="4" key="3">
    <citation type="submission" date="2025-04" db="UniProtKB">
        <authorList>
            <consortium name="RefSeq"/>
        </authorList>
    </citation>
    <scope>IDENTIFICATION</scope>
    <source>
        <strain evidence="4">CBS 304.34</strain>
    </source>
</reference>
<dbReference type="Proteomes" id="UP000504636">
    <property type="component" value="Unplaced"/>
</dbReference>
<evidence type="ECO:0000313" key="2">
    <source>
        <dbReference type="EMBL" id="KAF2809708.1"/>
    </source>
</evidence>
<accession>A0A6A6YMD8</accession>
<evidence type="ECO:0000256" key="1">
    <source>
        <dbReference type="SAM" id="SignalP"/>
    </source>
</evidence>
<reference evidence="2 4" key="1">
    <citation type="journal article" date="2020" name="Stud. Mycol.">
        <title>101 Dothideomycetes genomes: a test case for predicting lifestyles and emergence of pathogens.</title>
        <authorList>
            <person name="Haridas S."/>
            <person name="Albert R."/>
            <person name="Binder M."/>
            <person name="Bloem J."/>
            <person name="Labutti K."/>
            <person name="Salamov A."/>
            <person name="Andreopoulos B."/>
            <person name="Baker S."/>
            <person name="Barry K."/>
            <person name="Bills G."/>
            <person name="Bluhm B."/>
            <person name="Cannon C."/>
            <person name="Castanera R."/>
            <person name="Culley D."/>
            <person name="Daum C."/>
            <person name="Ezra D."/>
            <person name="Gonzalez J."/>
            <person name="Henrissat B."/>
            <person name="Kuo A."/>
            <person name="Liang C."/>
            <person name="Lipzen A."/>
            <person name="Lutzoni F."/>
            <person name="Magnuson J."/>
            <person name="Mondo S."/>
            <person name="Nolan M."/>
            <person name="Ohm R."/>
            <person name="Pangilinan J."/>
            <person name="Park H.-J."/>
            <person name="Ramirez L."/>
            <person name="Alfaro M."/>
            <person name="Sun H."/>
            <person name="Tritt A."/>
            <person name="Yoshinaga Y."/>
            <person name="Zwiers L.-H."/>
            <person name="Turgeon B."/>
            <person name="Goodwin S."/>
            <person name="Spatafora J."/>
            <person name="Crous P."/>
            <person name="Grigoriev I."/>
        </authorList>
    </citation>
    <scope>NUCLEOTIDE SEQUENCE</scope>
    <source>
        <strain evidence="2 4">CBS 304.34</strain>
    </source>
</reference>
<proteinExistence type="predicted"/>